<dbReference type="PROSITE" id="PS50405">
    <property type="entry name" value="GST_CTER"/>
    <property type="match status" value="1"/>
</dbReference>
<comment type="caution">
    <text evidence="6">The sequence shown here is derived from an EMBL/GenBank/DDBJ whole genome shotgun (WGS) entry which is preliminary data.</text>
</comment>
<name>A0A1Y2GTT8_9FUNG</name>
<dbReference type="GO" id="GO:0004364">
    <property type="term" value="F:glutathione transferase activity"/>
    <property type="evidence" value="ECO:0007669"/>
    <property type="project" value="UniProtKB-EC"/>
</dbReference>
<dbReference type="STRING" id="64571.A0A1Y2GTT8"/>
<dbReference type="SUPFAM" id="SSF52833">
    <property type="entry name" value="Thioredoxin-like"/>
    <property type="match status" value="1"/>
</dbReference>
<sequence length="258" mass="29871">MTTTTATSGKQLFRSFHTESSNEENARLLTADPKTVDYELIYFKISCLAATARHLFAFGKINWKNSFPTDWDEEKYDSPFGLTPLLHIRSQGKELTLTESIVIDFYLAKKFDLLGSNEYEEHVIKAFYSSIHALRDRSLRCMTWTYADKRKEAFETWTTENIPRWIKIKEQHLERNGSNGHFFGEKLSLADIHLVSVIDHFAELPRGEEIVALFRASPLLWKVHETVLANPDIAAWRESDEFKEIVKGGKIVYAKSRF</sequence>
<dbReference type="GO" id="GO:0006749">
    <property type="term" value="P:glutathione metabolic process"/>
    <property type="evidence" value="ECO:0007669"/>
    <property type="project" value="TreeGrafter"/>
</dbReference>
<dbReference type="InterPro" id="IPR036282">
    <property type="entry name" value="Glutathione-S-Trfase_C_sf"/>
</dbReference>
<dbReference type="AlphaFoldDB" id="A0A1Y2GTT8"/>
<comment type="catalytic activity">
    <reaction evidence="3">
        <text>RX + glutathione = an S-substituted glutathione + a halide anion + H(+)</text>
        <dbReference type="Rhea" id="RHEA:16437"/>
        <dbReference type="ChEBI" id="CHEBI:15378"/>
        <dbReference type="ChEBI" id="CHEBI:16042"/>
        <dbReference type="ChEBI" id="CHEBI:17792"/>
        <dbReference type="ChEBI" id="CHEBI:57925"/>
        <dbReference type="ChEBI" id="CHEBI:90779"/>
        <dbReference type="EC" id="2.5.1.18"/>
    </reaction>
</comment>
<feature type="domain" description="GST N-terminal" evidence="4">
    <location>
        <begin position="36"/>
        <end position="115"/>
    </location>
</feature>
<dbReference type="Proteomes" id="UP000193648">
    <property type="component" value="Unassembled WGS sequence"/>
</dbReference>
<dbReference type="EC" id="2.5.1.18" evidence="1"/>
<proteinExistence type="predicted"/>
<dbReference type="InterPro" id="IPR004046">
    <property type="entry name" value="GST_C"/>
</dbReference>
<dbReference type="InParanoid" id="A0A1Y2GTT8"/>
<dbReference type="PANTHER" id="PTHR11571:SF224">
    <property type="entry name" value="HEMATOPOIETIC PROSTAGLANDIN D SYNTHASE"/>
    <property type="match status" value="1"/>
</dbReference>
<dbReference type="SUPFAM" id="SSF47616">
    <property type="entry name" value="GST C-terminal domain-like"/>
    <property type="match status" value="1"/>
</dbReference>
<dbReference type="Gene3D" id="1.20.1050.10">
    <property type="match status" value="1"/>
</dbReference>
<evidence type="ECO:0000256" key="1">
    <source>
        <dbReference type="ARBA" id="ARBA00012452"/>
    </source>
</evidence>
<dbReference type="GeneID" id="33569489"/>
<dbReference type="EMBL" id="MCFF01000010">
    <property type="protein sequence ID" value="ORZ22891.1"/>
    <property type="molecule type" value="Genomic_DNA"/>
</dbReference>
<organism evidence="6 7">
    <name type="scientific">Lobosporangium transversale</name>
    <dbReference type="NCBI Taxonomy" id="64571"/>
    <lineage>
        <taxon>Eukaryota</taxon>
        <taxon>Fungi</taxon>
        <taxon>Fungi incertae sedis</taxon>
        <taxon>Mucoromycota</taxon>
        <taxon>Mortierellomycotina</taxon>
        <taxon>Mortierellomycetes</taxon>
        <taxon>Mortierellales</taxon>
        <taxon>Mortierellaceae</taxon>
        <taxon>Lobosporangium</taxon>
    </lineage>
</organism>
<dbReference type="InterPro" id="IPR004045">
    <property type="entry name" value="Glutathione_S-Trfase_N"/>
</dbReference>
<evidence type="ECO:0000313" key="6">
    <source>
        <dbReference type="EMBL" id="ORZ22891.1"/>
    </source>
</evidence>
<evidence type="ECO:0000259" key="5">
    <source>
        <dbReference type="PROSITE" id="PS50405"/>
    </source>
</evidence>
<dbReference type="Pfam" id="PF14497">
    <property type="entry name" value="GST_C_3"/>
    <property type="match status" value="1"/>
</dbReference>
<keyword evidence="7" id="KW-1185">Reference proteome</keyword>
<evidence type="ECO:0000313" key="7">
    <source>
        <dbReference type="Proteomes" id="UP000193648"/>
    </source>
</evidence>
<feature type="domain" description="GST C-terminal" evidence="5">
    <location>
        <begin position="117"/>
        <end position="249"/>
    </location>
</feature>
<dbReference type="PANTHER" id="PTHR11571">
    <property type="entry name" value="GLUTATHIONE S-TRANSFERASE"/>
    <property type="match status" value="1"/>
</dbReference>
<dbReference type="InterPro" id="IPR010987">
    <property type="entry name" value="Glutathione-S-Trfase_C-like"/>
</dbReference>
<dbReference type="OrthoDB" id="414243at2759"/>
<reference evidence="6 7" key="1">
    <citation type="submission" date="2016-07" db="EMBL/GenBank/DDBJ databases">
        <title>Pervasive Adenine N6-methylation of Active Genes in Fungi.</title>
        <authorList>
            <consortium name="DOE Joint Genome Institute"/>
            <person name="Mondo S.J."/>
            <person name="Dannebaum R.O."/>
            <person name="Kuo R.C."/>
            <person name="Labutti K."/>
            <person name="Haridas S."/>
            <person name="Kuo A."/>
            <person name="Salamov A."/>
            <person name="Ahrendt S.R."/>
            <person name="Lipzen A."/>
            <person name="Sullivan W."/>
            <person name="Andreopoulos W.B."/>
            <person name="Clum A."/>
            <person name="Lindquist E."/>
            <person name="Daum C."/>
            <person name="Ramamoorthy G.K."/>
            <person name="Gryganskyi A."/>
            <person name="Culley D."/>
            <person name="Magnuson J.K."/>
            <person name="James T.Y."/>
            <person name="O'Malley M.A."/>
            <person name="Stajich J.E."/>
            <person name="Spatafora J.W."/>
            <person name="Visel A."/>
            <person name="Grigoriev I.V."/>
        </authorList>
    </citation>
    <scope>NUCLEOTIDE SEQUENCE [LARGE SCALE GENOMIC DNA]</scope>
    <source>
        <strain evidence="6 7">NRRL 3116</strain>
    </source>
</reference>
<dbReference type="Gene3D" id="3.40.30.10">
    <property type="entry name" value="Glutaredoxin"/>
    <property type="match status" value="1"/>
</dbReference>
<dbReference type="InterPro" id="IPR050213">
    <property type="entry name" value="GST_superfamily"/>
</dbReference>
<dbReference type="PROSITE" id="PS50404">
    <property type="entry name" value="GST_NTER"/>
    <property type="match status" value="1"/>
</dbReference>
<gene>
    <name evidence="6" type="ORF">BCR41DRAFT_385152</name>
</gene>
<evidence type="ECO:0000259" key="4">
    <source>
        <dbReference type="PROSITE" id="PS50404"/>
    </source>
</evidence>
<dbReference type="RefSeq" id="XP_021883445.1">
    <property type="nucleotide sequence ID" value="XM_022027646.1"/>
</dbReference>
<keyword evidence="2 6" id="KW-0808">Transferase</keyword>
<protein>
    <recommendedName>
        <fullName evidence="1">glutathione transferase</fullName>
        <ecNumber evidence="1">2.5.1.18</ecNumber>
    </recommendedName>
</protein>
<evidence type="ECO:0000256" key="2">
    <source>
        <dbReference type="ARBA" id="ARBA00022679"/>
    </source>
</evidence>
<dbReference type="InterPro" id="IPR036249">
    <property type="entry name" value="Thioredoxin-like_sf"/>
</dbReference>
<accession>A0A1Y2GTT8</accession>
<evidence type="ECO:0000256" key="3">
    <source>
        <dbReference type="ARBA" id="ARBA00047960"/>
    </source>
</evidence>